<dbReference type="GO" id="GO:0031012">
    <property type="term" value="C:extracellular matrix"/>
    <property type="evidence" value="ECO:0007669"/>
    <property type="project" value="TreeGrafter"/>
</dbReference>
<dbReference type="SUPFAM" id="SSF50242">
    <property type="entry name" value="TIMP-like"/>
    <property type="match status" value="1"/>
</dbReference>
<organism evidence="6 7">
    <name type="scientific">Littorina saxatilis</name>
    <dbReference type="NCBI Taxonomy" id="31220"/>
    <lineage>
        <taxon>Eukaryota</taxon>
        <taxon>Metazoa</taxon>
        <taxon>Spiralia</taxon>
        <taxon>Lophotrochozoa</taxon>
        <taxon>Mollusca</taxon>
        <taxon>Gastropoda</taxon>
        <taxon>Caenogastropoda</taxon>
        <taxon>Littorinimorpha</taxon>
        <taxon>Littorinoidea</taxon>
        <taxon>Littorinidae</taxon>
        <taxon>Littorina</taxon>
    </lineage>
</organism>
<evidence type="ECO:0000256" key="5">
    <source>
        <dbReference type="SAM" id="SignalP"/>
    </source>
</evidence>
<protein>
    <recommendedName>
        <fullName evidence="8">NTR domain-containing protein</fullName>
    </recommendedName>
</protein>
<keyword evidence="7" id="KW-1185">Reference proteome</keyword>
<keyword evidence="2" id="KW-0964">Secreted</keyword>
<gene>
    <name evidence="6" type="ORF">V1264_004389</name>
</gene>
<dbReference type="Gene3D" id="2.40.50.120">
    <property type="match status" value="1"/>
</dbReference>
<dbReference type="GO" id="GO:0051045">
    <property type="term" value="P:negative regulation of membrane protein ectodomain proteolysis"/>
    <property type="evidence" value="ECO:0007669"/>
    <property type="project" value="TreeGrafter"/>
</dbReference>
<accession>A0AAN9B1K3</accession>
<dbReference type="PANTHER" id="PTHR11844:SF33">
    <property type="entry name" value="TISSUE INHIBITOR OF METALLOPROTEINASE"/>
    <property type="match status" value="1"/>
</dbReference>
<proteinExistence type="predicted"/>
<comment type="subcellular location">
    <subcellularLocation>
        <location evidence="1">Secreted</location>
    </subcellularLocation>
</comment>
<comment type="caution">
    <text evidence="6">The sequence shown here is derived from an EMBL/GenBank/DDBJ whole genome shotgun (WGS) entry which is preliminary data.</text>
</comment>
<dbReference type="Pfam" id="PF00965">
    <property type="entry name" value="TIMP"/>
    <property type="match status" value="1"/>
</dbReference>
<dbReference type="Proteomes" id="UP001374579">
    <property type="component" value="Unassembled WGS sequence"/>
</dbReference>
<feature type="chain" id="PRO_5043039239" description="NTR domain-containing protein" evidence="5">
    <location>
        <begin position="21"/>
        <end position="149"/>
    </location>
</feature>
<keyword evidence="5" id="KW-0732">Signal</keyword>
<evidence type="ECO:0000256" key="4">
    <source>
        <dbReference type="PIRSR" id="PIRSR601820-3"/>
    </source>
</evidence>
<sequence>MKSTFFVISIICACVVRCGGCSCGQDNGPRRFCGYDIVFRGRAVSEYVDRQGPADDPFYLLISDRVYTVIVDQAIVMPDSFRGDKSIKIRTPVSGSVCGTTFPLFSSRVFFASEYDGQVHTGLCDPNEPWDGLSHRDKAEITEHLSERC</sequence>
<dbReference type="GO" id="GO:0002020">
    <property type="term" value="F:protease binding"/>
    <property type="evidence" value="ECO:0007669"/>
    <property type="project" value="TreeGrafter"/>
</dbReference>
<dbReference type="EMBL" id="JBAMIC010000013">
    <property type="protein sequence ID" value="KAK7097403.1"/>
    <property type="molecule type" value="Genomic_DNA"/>
</dbReference>
<evidence type="ECO:0000256" key="2">
    <source>
        <dbReference type="ARBA" id="ARBA00022525"/>
    </source>
</evidence>
<feature type="disulfide bond" evidence="4">
    <location>
        <begin position="23"/>
        <end position="124"/>
    </location>
</feature>
<keyword evidence="3" id="KW-0479">Metal-binding</keyword>
<feature type="disulfide bond" evidence="4">
    <location>
        <begin position="21"/>
        <end position="98"/>
    </location>
</feature>
<keyword evidence="4" id="KW-1015">Disulfide bond</keyword>
<keyword evidence="3" id="KW-0862">Zinc</keyword>
<dbReference type="GO" id="GO:0046872">
    <property type="term" value="F:metal ion binding"/>
    <property type="evidence" value="ECO:0007669"/>
    <property type="project" value="UniProtKB-KW"/>
</dbReference>
<dbReference type="GO" id="GO:0005615">
    <property type="term" value="C:extracellular space"/>
    <property type="evidence" value="ECO:0007669"/>
    <property type="project" value="TreeGrafter"/>
</dbReference>
<dbReference type="PANTHER" id="PTHR11844">
    <property type="entry name" value="METALLOPROTEASE INHIBITOR"/>
    <property type="match status" value="1"/>
</dbReference>
<evidence type="ECO:0000313" key="7">
    <source>
        <dbReference type="Proteomes" id="UP001374579"/>
    </source>
</evidence>
<name>A0AAN9B1K3_9CAEN</name>
<evidence type="ECO:0000313" key="6">
    <source>
        <dbReference type="EMBL" id="KAK7097403.1"/>
    </source>
</evidence>
<feature type="signal peptide" evidence="5">
    <location>
        <begin position="1"/>
        <end position="20"/>
    </location>
</feature>
<reference evidence="6 7" key="1">
    <citation type="submission" date="2024-02" db="EMBL/GenBank/DDBJ databases">
        <title>Chromosome-scale genome assembly of the rough periwinkle Littorina saxatilis.</title>
        <authorList>
            <person name="De Jode A."/>
            <person name="Faria R."/>
            <person name="Formenti G."/>
            <person name="Sims Y."/>
            <person name="Smith T.P."/>
            <person name="Tracey A."/>
            <person name="Wood J.M.D."/>
            <person name="Zagrodzka Z.B."/>
            <person name="Johannesson K."/>
            <person name="Butlin R.K."/>
            <person name="Leder E.H."/>
        </authorList>
    </citation>
    <scope>NUCLEOTIDE SEQUENCE [LARGE SCALE GENOMIC DNA]</scope>
    <source>
        <strain evidence="6">Snail1</strain>
        <tissue evidence="6">Muscle</tissue>
    </source>
</reference>
<evidence type="ECO:0000256" key="3">
    <source>
        <dbReference type="PIRSR" id="PIRSR601820-1"/>
    </source>
</evidence>
<dbReference type="InterPro" id="IPR001820">
    <property type="entry name" value="TIMP"/>
</dbReference>
<dbReference type="AlphaFoldDB" id="A0AAN9B1K3"/>
<dbReference type="InterPro" id="IPR008993">
    <property type="entry name" value="TIMP-like_OB-fold"/>
</dbReference>
<feature type="binding site" evidence="3">
    <location>
        <position position="21"/>
    </location>
    <ligand>
        <name>Zn(2+)</name>
        <dbReference type="ChEBI" id="CHEBI:29105"/>
        <note>ligand shared with metalloproteinase partner</note>
    </ligand>
</feature>
<evidence type="ECO:0008006" key="8">
    <source>
        <dbReference type="Google" id="ProtNLM"/>
    </source>
</evidence>
<dbReference type="GO" id="GO:0008191">
    <property type="term" value="F:metalloendopeptidase inhibitor activity"/>
    <property type="evidence" value="ECO:0007669"/>
    <property type="project" value="InterPro"/>
</dbReference>
<feature type="disulfide bond" evidence="4">
    <location>
        <begin position="33"/>
        <end position="149"/>
    </location>
</feature>
<evidence type="ECO:0000256" key="1">
    <source>
        <dbReference type="ARBA" id="ARBA00004613"/>
    </source>
</evidence>